<dbReference type="CDD" id="cd06170">
    <property type="entry name" value="LuxR_C_like"/>
    <property type="match status" value="1"/>
</dbReference>
<proteinExistence type="predicted"/>
<dbReference type="PRINTS" id="PR00038">
    <property type="entry name" value="HTHLUXR"/>
</dbReference>
<reference evidence="5 6" key="1">
    <citation type="submission" date="2023-01" db="EMBL/GenBank/DDBJ databases">
        <title>Vibrio sp. KJ40-1 sp.nov, isolated from marine algae.</title>
        <authorList>
            <person name="Butt M."/>
            <person name="Kim J.M.J."/>
            <person name="Jeon C.O.C."/>
        </authorList>
    </citation>
    <scope>NUCLEOTIDE SEQUENCE [LARGE SCALE GENOMIC DNA]</scope>
    <source>
        <strain evidence="5 6">KJ40-1</strain>
    </source>
</reference>
<comment type="caution">
    <text evidence="5">The sequence shown here is derived from an EMBL/GenBank/DDBJ whole genome shotgun (WGS) entry which is preliminary data.</text>
</comment>
<feature type="domain" description="HTH luxR-type" evidence="4">
    <location>
        <begin position="145"/>
        <end position="210"/>
    </location>
</feature>
<protein>
    <submittedName>
        <fullName evidence="5">Response regulator transcription factor</fullName>
    </submittedName>
</protein>
<sequence length="211" mass="24230">MTSKMNVVHIENDTYFSNRLKNAVENHPNSYYSEIPKSDIEDSTSLTGTFLYVFDFKTATEIEAQLKQLTEINKYCFTVVYDAPTSITTSDLIKLGRLKGYLFSNTSSEDISFAINALLCGDSSLPLSISNQLIEYYQSLIIRFSEPYNINLTQREIQVLERLRLGLSNNKLADELFVSEHTVKSHLYKIFKKIKVSNRTQAIAWTHKYLP</sequence>
<dbReference type="Proteomes" id="UP001210678">
    <property type="component" value="Unassembled WGS sequence"/>
</dbReference>
<organism evidence="5 6">
    <name type="scientific">Vibrio algarum</name>
    <dbReference type="NCBI Taxonomy" id="3020714"/>
    <lineage>
        <taxon>Bacteria</taxon>
        <taxon>Pseudomonadati</taxon>
        <taxon>Pseudomonadota</taxon>
        <taxon>Gammaproteobacteria</taxon>
        <taxon>Vibrionales</taxon>
        <taxon>Vibrionaceae</taxon>
        <taxon>Vibrio</taxon>
    </lineage>
</organism>
<evidence type="ECO:0000256" key="1">
    <source>
        <dbReference type="ARBA" id="ARBA00023015"/>
    </source>
</evidence>
<dbReference type="PROSITE" id="PS50043">
    <property type="entry name" value="HTH_LUXR_2"/>
    <property type="match status" value="1"/>
</dbReference>
<dbReference type="InterPro" id="IPR000792">
    <property type="entry name" value="Tscrpt_reg_LuxR_C"/>
</dbReference>
<evidence type="ECO:0000256" key="2">
    <source>
        <dbReference type="ARBA" id="ARBA00023125"/>
    </source>
</evidence>
<name>A0ABT4YN33_9VIBR</name>
<evidence type="ECO:0000313" key="6">
    <source>
        <dbReference type="Proteomes" id="UP001210678"/>
    </source>
</evidence>
<dbReference type="PANTHER" id="PTHR44688">
    <property type="entry name" value="DNA-BINDING TRANSCRIPTIONAL ACTIVATOR DEVR_DOSR"/>
    <property type="match status" value="1"/>
</dbReference>
<dbReference type="EMBL" id="JAQLOI010000001">
    <property type="protein sequence ID" value="MDB1122860.1"/>
    <property type="molecule type" value="Genomic_DNA"/>
</dbReference>
<dbReference type="PANTHER" id="PTHR44688:SF16">
    <property type="entry name" value="DNA-BINDING TRANSCRIPTIONAL ACTIVATOR DEVR_DOSR"/>
    <property type="match status" value="1"/>
</dbReference>
<keyword evidence="1" id="KW-0805">Transcription regulation</keyword>
<keyword evidence="6" id="KW-1185">Reference proteome</keyword>
<dbReference type="RefSeq" id="WP_272133018.1">
    <property type="nucleotide sequence ID" value="NZ_JAQLOI010000001.1"/>
</dbReference>
<dbReference type="InterPro" id="IPR016032">
    <property type="entry name" value="Sig_transdc_resp-reg_C-effctor"/>
</dbReference>
<dbReference type="SMART" id="SM00421">
    <property type="entry name" value="HTH_LUXR"/>
    <property type="match status" value="1"/>
</dbReference>
<gene>
    <name evidence="5" type="ORF">PGX00_03810</name>
</gene>
<dbReference type="Gene3D" id="1.10.10.10">
    <property type="entry name" value="Winged helix-like DNA-binding domain superfamily/Winged helix DNA-binding domain"/>
    <property type="match status" value="1"/>
</dbReference>
<evidence type="ECO:0000259" key="4">
    <source>
        <dbReference type="PROSITE" id="PS50043"/>
    </source>
</evidence>
<evidence type="ECO:0000313" key="5">
    <source>
        <dbReference type="EMBL" id="MDB1122860.1"/>
    </source>
</evidence>
<accession>A0ABT4YN33</accession>
<dbReference type="Gene3D" id="3.40.50.2300">
    <property type="match status" value="1"/>
</dbReference>
<keyword evidence="3" id="KW-0804">Transcription</keyword>
<dbReference type="InterPro" id="IPR036388">
    <property type="entry name" value="WH-like_DNA-bd_sf"/>
</dbReference>
<keyword evidence="2" id="KW-0238">DNA-binding</keyword>
<dbReference type="SUPFAM" id="SSF46894">
    <property type="entry name" value="C-terminal effector domain of the bipartite response regulators"/>
    <property type="match status" value="1"/>
</dbReference>
<dbReference type="Pfam" id="PF00196">
    <property type="entry name" value="GerE"/>
    <property type="match status" value="1"/>
</dbReference>
<evidence type="ECO:0000256" key="3">
    <source>
        <dbReference type="ARBA" id="ARBA00023163"/>
    </source>
</evidence>